<evidence type="ECO:0000313" key="2">
    <source>
        <dbReference type="EMBL" id="CAP82926.1"/>
    </source>
</evidence>
<dbReference type="OrthoDB" id="5273847at2759"/>
<sequence length="447" mass="51067">MQCYTLTSHCVSCEWKIRTDYPWMALYRAIYLTPEGTQLSSISEVGSEELEEGDSTPDSDLELGPWWSMANSKPATAFLIHSCCWSLLIRHFANDEVDLDRLFEVCRNRSASRTAEGVHDFDSLWSSLQHPLIRPIIRGIGDDTKQLSKIQRLNIGASNSTFLGPDCFGRLPIEIRLEIAAYLSTADFLGLRLVSRAMVPVFSLQSFWRTRFRVNGDRGFLNCLTDDRGKQKNWRSIYHCTARIEQAYLHVWSVRRQWRNNCWLRDRYSMTQALSGQTEFEDNSLDEVAWKEAAAEIRCDRIPKRLWRDGFKCKCRQEEPIPVSHTALLHDLVIGMTVFILHEGTTRGRRSHIIGFDLISADAEIPNITLGHRLPGSQVTIDFYGRHLRGFGIVTGNSGIRALRPVFDSGTITSWIGDSEQDEMTMQLILKDDVKAISAKFDVSHFP</sequence>
<organism evidence="2 3">
    <name type="scientific">Penicillium rubens (strain ATCC 28089 / DSM 1075 / NRRL 1951 / Wisconsin 54-1255)</name>
    <name type="common">Penicillium chrysogenum</name>
    <dbReference type="NCBI Taxonomy" id="500485"/>
    <lineage>
        <taxon>Eukaryota</taxon>
        <taxon>Fungi</taxon>
        <taxon>Dikarya</taxon>
        <taxon>Ascomycota</taxon>
        <taxon>Pezizomycotina</taxon>
        <taxon>Eurotiomycetes</taxon>
        <taxon>Eurotiomycetidae</taxon>
        <taxon>Eurotiales</taxon>
        <taxon>Aspergillaceae</taxon>
        <taxon>Penicillium</taxon>
        <taxon>Penicillium chrysogenum species complex</taxon>
    </lineage>
</organism>
<dbReference type="EMBL" id="AM920430">
    <property type="protein sequence ID" value="CAP82926.1"/>
    <property type="molecule type" value="Genomic_DNA"/>
</dbReference>
<keyword evidence="3" id="KW-1185">Reference proteome</keyword>
<dbReference type="AlphaFoldDB" id="B6H6I6"/>
<dbReference type="Pfam" id="PF24539">
    <property type="entry name" value="DUF7600"/>
    <property type="match status" value="1"/>
</dbReference>
<dbReference type="Gene3D" id="1.20.1280.50">
    <property type="match status" value="1"/>
</dbReference>
<dbReference type="InterPro" id="IPR001810">
    <property type="entry name" value="F-box_dom"/>
</dbReference>
<proteinExistence type="predicted"/>
<dbReference type="VEuPathDB" id="FungiDB:PCH_Pc15g00400"/>
<gene>
    <name evidence="2" type="ORF">Pc15g00400</name>
    <name evidence="2" type="ORF">PCH_Pc15g00400</name>
</gene>
<dbReference type="eggNOG" id="ENOG502SI1I">
    <property type="taxonomic scope" value="Eukaryota"/>
</dbReference>
<dbReference type="Proteomes" id="UP000000724">
    <property type="component" value="Contig Pc00c15"/>
</dbReference>
<reference evidence="2 3" key="1">
    <citation type="journal article" date="2008" name="Nat. Biotechnol.">
        <title>Genome sequencing and analysis of the filamentous fungus Penicillium chrysogenum.</title>
        <authorList>
            <person name="van den Berg M.A."/>
            <person name="Albang R."/>
            <person name="Albermann K."/>
            <person name="Badger J.H."/>
            <person name="Daran J.-M."/>
            <person name="Driessen A.J.M."/>
            <person name="Garcia-Estrada C."/>
            <person name="Fedorova N.D."/>
            <person name="Harris D.M."/>
            <person name="Heijne W.H.M."/>
            <person name="Joardar V.S."/>
            <person name="Kiel J.A.K.W."/>
            <person name="Kovalchuk A."/>
            <person name="Martin J.F."/>
            <person name="Nierman W.C."/>
            <person name="Nijland J.G."/>
            <person name="Pronk J.T."/>
            <person name="Roubos J.A."/>
            <person name="van der Klei I.J."/>
            <person name="van Peij N.N.M.E."/>
            <person name="Veenhuis M."/>
            <person name="von Doehren H."/>
            <person name="Wagner C."/>
            <person name="Wortman J.R."/>
            <person name="Bovenberg R.A.L."/>
        </authorList>
    </citation>
    <scope>NUCLEOTIDE SEQUENCE [LARGE SCALE GENOMIC DNA]</scope>
    <source>
        <strain evidence="3">ATCC 28089 / DSM 1075 / NRRL 1951 / Wisconsin 54-1255</strain>
    </source>
</reference>
<feature type="domain" description="F-box" evidence="1">
    <location>
        <begin position="165"/>
        <end position="211"/>
    </location>
</feature>
<dbReference type="SUPFAM" id="SSF81383">
    <property type="entry name" value="F-box domain"/>
    <property type="match status" value="1"/>
</dbReference>
<dbReference type="InterPro" id="IPR056021">
    <property type="entry name" value="DUF7600"/>
</dbReference>
<name>B6H6I6_PENRW</name>
<dbReference type="HOGENOM" id="CLU_649077_0_0_1"/>
<accession>B6H6I6</accession>
<dbReference type="PROSITE" id="PS50181">
    <property type="entry name" value="FBOX"/>
    <property type="match status" value="1"/>
</dbReference>
<dbReference type="InterPro" id="IPR036047">
    <property type="entry name" value="F-box-like_dom_sf"/>
</dbReference>
<protein>
    <submittedName>
        <fullName evidence="2">Pc15g00400 protein</fullName>
    </submittedName>
</protein>
<evidence type="ECO:0000313" key="3">
    <source>
        <dbReference type="Proteomes" id="UP000000724"/>
    </source>
</evidence>
<dbReference type="BioCyc" id="PCHR:PC15G00400-MONOMER"/>
<evidence type="ECO:0000259" key="1">
    <source>
        <dbReference type="PROSITE" id="PS50181"/>
    </source>
</evidence>